<proteinExistence type="predicted"/>
<feature type="compositionally biased region" description="Low complexity" evidence="1">
    <location>
        <begin position="28"/>
        <end position="45"/>
    </location>
</feature>
<dbReference type="AlphaFoldDB" id="A0AAN8M1A2"/>
<dbReference type="Proteomes" id="UP001356427">
    <property type="component" value="Unassembled WGS sequence"/>
</dbReference>
<organism evidence="2 3">
    <name type="scientific">Coregonus suidteri</name>
    <dbReference type="NCBI Taxonomy" id="861788"/>
    <lineage>
        <taxon>Eukaryota</taxon>
        <taxon>Metazoa</taxon>
        <taxon>Chordata</taxon>
        <taxon>Craniata</taxon>
        <taxon>Vertebrata</taxon>
        <taxon>Euteleostomi</taxon>
        <taxon>Actinopterygii</taxon>
        <taxon>Neopterygii</taxon>
        <taxon>Teleostei</taxon>
        <taxon>Protacanthopterygii</taxon>
        <taxon>Salmoniformes</taxon>
        <taxon>Salmonidae</taxon>
        <taxon>Coregoninae</taxon>
        <taxon>Coregonus</taxon>
    </lineage>
</organism>
<keyword evidence="3" id="KW-1185">Reference proteome</keyword>
<feature type="non-terminal residue" evidence="2">
    <location>
        <position position="1"/>
    </location>
</feature>
<accession>A0AAN8M1A2</accession>
<gene>
    <name evidence="2" type="ORF">J4Q44_G00189310</name>
</gene>
<sequence length="92" mass="10112">SFLFVRSSSECLSLQPSLLTFFSTEAEPTTFPSSSGQTSSSQQRPGTLTGLCSAQPSLGRESCWGHRDTHPKAPSMHVHWCLQLALKLSPFW</sequence>
<dbReference type="EMBL" id="JAGTTL010000016">
    <property type="protein sequence ID" value="KAK6310876.1"/>
    <property type="molecule type" value="Genomic_DNA"/>
</dbReference>
<reference evidence="2 3" key="1">
    <citation type="submission" date="2021-04" db="EMBL/GenBank/DDBJ databases">
        <authorList>
            <person name="De Guttry C."/>
            <person name="Zahm M."/>
            <person name="Klopp C."/>
            <person name="Cabau C."/>
            <person name="Louis A."/>
            <person name="Berthelot C."/>
            <person name="Parey E."/>
            <person name="Roest Crollius H."/>
            <person name="Montfort J."/>
            <person name="Robinson-Rechavi M."/>
            <person name="Bucao C."/>
            <person name="Bouchez O."/>
            <person name="Gislard M."/>
            <person name="Lluch J."/>
            <person name="Milhes M."/>
            <person name="Lampietro C."/>
            <person name="Lopez Roques C."/>
            <person name="Donnadieu C."/>
            <person name="Braasch I."/>
            <person name="Desvignes T."/>
            <person name="Postlethwait J."/>
            <person name="Bobe J."/>
            <person name="Wedekind C."/>
            <person name="Guiguen Y."/>
        </authorList>
    </citation>
    <scope>NUCLEOTIDE SEQUENCE [LARGE SCALE GENOMIC DNA]</scope>
    <source>
        <strain evidence="2">Cs_M1</strain>
        <tissue evidence="2">Blood</tissue>
    </source>
</reference>
<evidence type="ECO:0000313" key="2">
    <source>
        <dbReference type="EMBL" id="KAK6310876.1"/>
    </source>
</evidence>
<evidence type="ECO:0000313" key="3">
    <source>
        <dbReference type="Proteomes" id="UP001356427"/>
    </source>
</evidence>
<name>A0AAN8M1A2_9TELE</name>
<evidence type="ECO:0000256" key="1">
    <source>
        <dbReference type="SAM" id="MobiDB-lite"/>
    </source>
</evidence>
<feature type="region of interest" description="Disordered" evidence="1">
    <location>
        <begin position="27"/>
        <end position="53"/>
    </location>
</feature>
<protein>
    <submittedName>
        <fullName evidence="2">Uncharacterized protein</fullName>
    </submittedName>
</protein>
<comment type="caution">
    <text evidence="2">The sequence shown here is derived from an EMBL/GenBank/DDBJ whole genome shotgun (WGS) entry which is preliminary data.</text>
</comment>